<dbReference type="PROSITE" id="PS00383">
    <property type="entry name" value="TYR_PHOSPHATASE_1"/>
    <property type="match status" value="1"/>
</dbReference>
<feature type="domain" description="Tyrosine specific protein phosphatases" evidence="6">
    <location>
        <begin position="98"/>
        <end position="155"/>
    </location>
</feature>
<dbReference type="Gene3D" id="3.90.190.10">
    <property type="entry name" value="Protein tyrosine phosphatase superfamily"/>
    <property type="match status" value="1"/>
</dbReference>
<dbReference type="RefSeq" id="XP_008866640.1">
    <property type="nucleotide sequence ID" value="XM_008868418.1"/>
</dbReference>
<reference evidence="7" key="1">
    <citation type="submission" date="2013-12" db="EMBL/GenBank/DDBJ databases">
        <title>The Genome Sequence of Aphanomyces invadans NJM9701.</title>
        <authorList>
            <consortium name="The Broad Institute Genomics Platform"/>
            <person name="Russ C."/>
            <person name="Tyler B."/>
            <person name="van West P."/>
            <person name="Dieguez-Uribeondo J."/>
            <person name="Young S.K."/>
            <person name="Zeng Q."/>
            <person name="Gargeya S."/>
            <person name="Fitzgerald M."/>
            <person name="Abouelleil A."/>
            <person name="Alvarado L."/>
            <person name="Chapman S.B."/>
            <person name="Gainer-Dewar J."/>
            <person name="Goldberg J."/>
            <person name="Griggs A."/>
            <person name="Gujja S."/>
            <person name="Hansen M."/>
            <person name="Howarth C."/>
            <person name="Imamovic A."/>
            <person name="Ireland A."/>
            <person name="Larimer J."/>
            <person name="McCowan C."/>
            <person name="Murphy C."/>
            <person name="Pearson M."/>
            <person name="Poon T.W."/>
            <person name="Priest M."/>
            <person name="Roberts A."/>
            <person name="Saif S."/>
            <person name="Shea T."/>
            <person name="Sykes S."/>
            <person name="Wortman J."/>
            <person name="Nusbaum C."/>
            <person name="Birren B."/>
        </authorList>
    </citation>
    <scope>NUCLEOTIDE SEQUENCE [LARGE SCALE GENOMIC DNA]</scope>
    <source>
        <strain evidence="7">NJM9701</strain>
    </source>
</reference>
<dbReference type="SMART" id="SM00195">
    <property type="entry name" value="DSPc"/>
    <property type="match status" value="1"/>
</dbReference>
<dbReference type="InterPro" id="IPR020422">
    <property type="entry name" value="TYR_PHOSPHATASE_DUAL_dom"/>
</dbReference>
<proteinExistence type="inferred from homology"/>
<dbReference type="GO" id="GO:0005737">
    <property type="term" value="C:cytoplasm"/>
    <property type="evidence" value="ECO:0007669"/>
    <property type="project" value="TreeGrafter"/>
</dbReference>
<comment type="similarity">
    <text evidence="1">Belongs to the protein-tyrosine phosphatase family. Non-receptor class dual specificity subfamily.</text>
</comment>
<dbReference type="GO" id="GO:0008330">
    <property type="term" value="F:protein tyrosine/threonine phosphatase activity"/>
    <property type="evidence" value="ECO:0007669"/>
    <property type="project" value="TreeGrafter"/>
</dbReference>
<dbReference type="eggNOG" id="KOG1716">
    <property type="taxonomic scope" value="Eukaryota"/>
</dbReference>
<dbReference type="SUPFAM" id="SSF52799">
    <property type="entry name" value="(Phosphotyrosine protein) phosphatases II"/>
    <property type="match status" value="1"/>
</dbReference>
<dbReference type="VEuPathDB" id="FungiDB:H310_04192"/>
<gene>
    <name evidence="7" type="ORF">H310_04192</name>
</gene>
<keyword evidence="4" id="KW-0904">Protein phosphatase</keyword>
<dbReference type="InterPro" id="IPR016130">
    <property type="entry name" value="Tyr_Pase_AS"/>
</dbReference>
<evidence type="ECO:0000259" key="6">
    <source>
        <dbReference type="PROSITE" id="PS50056"/>
    </source>
</evidence>
<accession>A0A024UFL0</accession>
<evidence type="ECO:0000256" key="4">
    <source>
        <dbReference type="ARBA" id="ARBA00022912"/>
    </source>
</evidence>
<dbReference type="InterPro" id="IPR000340">
    <property type="entry name" value="Dual-sp_phosphatase_cat-dom"/>
</dbReference>
<evidence type="ECO:0000256" key="3">
    <source>
        <dbReference type="ARBA" id="ARBA00022801"/>
    </source>
</evidence>
<dbReference type="PROSITE" id="PS50054">
    <property type="entry name" value="TYR_PHOSPHATASE_DUAL"/>
    <property type="match status" value="1"/>
</dbReference>
<dbReference type="EC" id="3.1.3.48" evidence="2"/>
<dbReference type="Pfam" id="PF00782">
    <property type="entry name" value="DSPc"/>
    <property type="match status" value="1"/>
</dbReference>
<feature type="domain" description="Tyrosine-protein phosphatase" evidence="5">
    <location>
        <begin position="30"/>
        <end position="193"/>
    </location>
</feature>
<dbReference type="InterPro" id="IPR015947">
    <property type="entry name" value="PUA-like_sf"/>
</dbReference>
<dbReference type="AlphaFoldDB" id="A0A024UFL0"/>
<dbReference type="GO" id="GO:0043409">
    <property type="term" value="P:negative regulation of MAPK cascade"/>
    <property type="evidence" value="ECO:0007669"/>
    <property type="project" value="TreeGrafter"/>
</dbReference>
<dbReference type="GO" id="GO:0017017">
    <property type="term" value="F:MAP kinase tyrosine/serine/threonine phosphatase activity"/>
    <property type="evidence" value="ECO:0007669"/>
    <property type="project" value="TreeGrafter"/>
</dbReference>
<dbReference type="PROSITE" id="PS50056">
    <property type="entry name" value="TYR_PHOSPHATASE_2"/>
    <property type="match status" value="1"/>
</dbReference>
<dbReference type="SUPFAM" id="SSF88697">
    <property type="entry name" value="PUA domain-like"/>
    <property type="match status" value="1"/>
</dbReference>
<sequence>MADNGAVFQDEFDGEHDDEYEEVEEAADDMPMHISGRVYLGSIDAATNVSALKAKNITMLLSLLSKDNKTNLPIDHVHHHVRVDLEDDLESPLFIHLPFLVNCINEFLAREEDGNVLVHCLAGVSRSASAVAAYLMARDSVDANDALNVIRFVQPFGRPHSPIHGWFRLSRPWVDPNPHFREVLDMFHRVLSHAHVPMTELAPLTLPHLHFHSSFVDPICIHQTKTLTIRLECDVLGDSKSHLASIYPFSTVVAVTDNASTPFAFLVITAIDHVSVEDLTAAHAQGEGLPAVADLQATLRQFYAPDQLGPGTNCHVYSFRLVTPVSPVH</sequence>
<dbReference type="InterPro" id="IPR000387">
    <property type="entry name" value="Tyr_Pase_dom"/>
</dbReference>
<keyword evidence="3" id="KW-0378">Hydrolase</keyword>
<evidence type="ECO:0000259" key="5">
    <source>
        <dbReference type="PROSITE" id="PS50054"/>
    </source>
</evidence>
<dbReference type="PANTHER" id="PTHR10159:SF519">
    <property type="entry name" value="DUAL SPECIFICITY PROTEIN PHOSPHATASE MPK3"/>
    <property type="match status" value="1"/>
</dbReference>
<evidence type="ECO:0000256" key="1">
    <source>
        <dbReference type="ARBA" id="ARBA00008601"/>
    </source>
</evidence>
<dbReference type="GO" id="GO:0033550">
    <property type="term" value="F:MAP kinase tyrosine phosphatase activity"/>
    <property type="evidence" value="ECO:0007669"/>
    <property type="project" value="TreeGrafter"/>
</dbReference>
<evidence type="ECO:0000256" key="2">
    <source>
        <dbReference type="ARBA" id="ARBA00013064"/>
    </source>
</evidence>
<dbReference type="PANTHER" id="PTHR10159">
    <property type="entry name" value="DUAL SPECIFICITY PROTEIN PHOSPHATASE"/>
    <property type="match status" value="1"/>
</dbReference>
<organism evidence="7">
    <name type="scientific">Aphanomyces invadans</name>
    <dbReference type="NCBI Taxonomy" id="157072"/>
    <lineage>
        <taxon>Eukaryota</taxon>
        <taxon>Sar</taxon>
        <taxon>Stramenopiles</taxon>
        <taxon>Oomycota</taxon>
        <taxon>Saprolegniomycetes</taxon>
        <taxon>Saprolegniales</taxon>
        <taxon>Verrucalvaceae</taxon>
        <taxon>Aphanomyces</taxon>
    </lineage>
</organism>
<dbReference type="STRING" id="157072.A0A024UFL0"/>
<dbReference type="Gene3D" id="2.30.130.30">
    <property type="entry name" value="Hypothetical protein"/>
    <property type="match status" value="1"/>
</dbReference>
<protein>
    <recommendedName>
        <fullName evidence="2">protein-tyrosine-phosphatase</fullName>
        <ecNumber evidence="2">3.1.3.48</ecNumber>
    </recommendedName>
</protein>
<dbReference type="GeneID" id="20081242"/>
<dbReference type="OrthoDB" id="2017893at2759"/>
<evidence type="ECO:0000313" key="7">
    <source>
        <dbReference type="EMBL" id="ETW05201.1"/>
    </source>
</evidence>
<dbReference type="EMBL" id="KI913957">
    <property type="protein sequence ID" value="ETW05201.1"/>
    <property type="molecule type" value="Genomic_DNA"/>
</dbReference>
<dbReference type="InterPro" id="IPR029021">
    <property type="entry name" value="Prot-tyrosine_phosphatase-like"/>
</dbReference>
<dbReference type="CDD" id="cd14498">
    <property type="entry name" value="DSP"/>
    <property type="match status" value="1"/>
</dbReference>
<name>A0A024UFL0_9STRA</name>